<evidence type="ECO:0000256" key="1">
    <source>
        <dbReference type="ARBA" id="ARBA00001933"/>
    </source>
</evidence>
<dbReference type="Proteomes" id="UP000051202">
    <property type="component" value="Unassembled WGS sequence"/>
</dbReference>
<dbReference type="GO" id="GO:0030170">
    <property type="term" value="F:pyridoxal phosphate binding"/>
    <property type="evidence" value="ECO:0007669"/>
    <property type="project" value="InterPro"/>
</dbReference>
<evidence type="ECO:0000259" key="13">
    <source>
        <dbReference type="Pfam" id="PF00155"/>
    </source>
</evidence>
<evidence type="ECO:0000256" key="8">
    <source>
        <dbReference type="ARBA" id="ARBA00022898"/>
    </source>
</evidence>
<reference evidence="14 15" key="1">
    <citation type="submission" date="2015-11" db="EMBL/GenBank/DDBJ databases">
        <title>Permanent draft genome of Psychrobacter piscatorii LQ58.</title>
        <authorList>
            <person name="Zhou M."/>
            <person name="Dong B."/>
            <person name="Liu Q."/>
        </authorList>
    </citation>
    <scope>NUCLEOTIDE SEQUENCE [LARGE SCALE GENOMIC DNA]</scope>
    <source>
        <strain evidence="14 15">LQ58</strain>
    </source>
</reference>
<dbReference type="PROSITE" id="PS00599">
    <property type="entry name" value="AA_TRANSFER_CLASS_2"/>
    <property type="match status" value="1"/>
</dbReference>
<dbReference type="InterPro" id="IPR015422">
    <property type="entry name" value="PyrdxlP-dep_Trfase_small"/>
</dbReference>
<keyword evidence="15" id="KW-1185">Reference proteome</keyword>
<dbReference type="SUPFAM" id="SSF53383">
    <property type="entry name" value="PLP-dependent transferases"/>
    <property type="match status" value="1"/>
</dbReference>
<dbReference type="Pfam" id="PF00155">
    <property type="entry name" value="Aminotran_1_2"/>
    <property type="match status" value="1"/>
</dbReference>
<evidence type="ECO:0000256" key="12">
    <source>
        <dbReference type="RuleBase" id="RU003693"/>
    </source>
</evidence>
<keyword evidence="6" id="KW-0808">Transferase</keyword>
<name>A0A0T6DPW6_9GAMM</name>
<dbReference type="STRING" id="554343.AS194_02100"/>
<evidence type="ECO:0000256" key="9">
    <source>
        <dbReference type="ARBA" id="ARBA00032610"/>
    </source>
</evidence>
<comment type="catalytic activity">
    <reaction evidence="11">
        <text>6-carboxyhexanoyl-[ACP] + L-alanine + H(+) = (8S)-8-amino-7-oxononanoate + holo-[ACP] + CO2</text>
        <dbReference type="Rhea" id="RHEA:42288"/>
        <dbReference type="Rhea" id="RHEA-COMP:9685"/>
        <dbReference type="Rhea" id="RHEA-COMP:9955"/>
        <dbReference type="ChEBI" id="CHEBI:15378"/>
        <dbReference type="ChEBI" id="CHEBI:16526"/>
        <dbReference type="ChEBI" id="CHEBI:57972"/>
        <dbReference type="ChEBI" id="CHEBI:64479"/>
        <dbReference type="ChEBI" id="CHEBI:78846"/>
        <dbReference type="ChEBI" id="CHEBI:149468"/>
        <dbReference type="EC" id="2.3.1.47"/>
    </reaction>
</comment>
<dbReference type="GO" id="GO:0009102">
    <property type="term" value="P:biotin biosynthetic process"/>
    <property type="evidence" value="ECO:0007669"/>
    <property type="project" value="UniProtKB-KW"/>
</dbReference>
<dbReference type="Gene3D" id="3.90.1150.10">
    <property type="entry name" value="Aspartate Aminotransferase, domain 1"/>
    <property type="match status" value="1"/>
</dbReference>
<dbReference type="InterPro" id="IPR004839">
    <property type="entry name" value="Aminotransferase_I/II_large"/>
</dbReference>
<comment type="similarity">
    <text evidence="3">Belongs to the class-II pyridoxal-phosphate-dependent aminotransferase family. BioF subfamily.</text>
</comment>
<evidence type="ECO:0000256" key="4">
    <source>
        <dbReference type="ARBA" id="ARBA00011738"/>
    </source>
</evidence>
<keyword evidence="8 12" id="KW-0663">Pyridoxal phosphate</keyword>
<evidence type="ECO:0000256" key="6">
    <source>
        <dbReference type="ARBA" id="ARBA00022679"/>
    </source>
</evidence>
<proteinExistence type="inferred from homology"/>
<dbReference type="PANTHER" id="PTHR13693">
    <property type="entry name" value="CLASS II AMINOTRANSFERASE/8-AMINO-7-OXONONANOATE SYNTHASE"/>
    <property type="match status" value="1"/>
</dbReference>
<dbReference type="AlphaFoldDB" id="A0A0T6DPW6"/>
<dbReference type="InterPro" id="IPR001917">
    <property type="entry name" value="Aminotrans_II_pyridoxalP_BS"/>
</dbReference>
<dbReference type="InterPro" id="IPR015424">
    <property type="entry name" value="PyrdxlP-dep_Trfase"/>
</dbReference>
<dbReference type="PANTHER" id="PTHR13693:SF100">
    <property type="entry name" value="8-AMINO-7-OXONONANOATE SYNTHASE"/>
    <property type="match status" value="1"/>
</dbReference>
<protein>
    <recommendedName>
        <fullName evidence="5">8-amino-7-oxononanoate synthase</fullName>
        <ecNumber evidence="5">2.3.1.47</ecNumber>
    </recommendedName>
    <alternativeName>
        <fullName evidence="9">7-keto-8-amino-pelargonic acid synthase</fullName>
    </alternativeName>
    <alternativeName>
        <fullName evidence="10">8-amino-7-ketopelargonate synthase</fullName>
    </alternativeName>
</protein>
<feature type="domain" description="Aminotransferase class I/classII large" evidence="13">
    <location>
        <begin position="42"/>
        <end position="406"/>
    </location>
</feature>
<accession>A0A0T6DPW6</accession>
<evidence type="ECO:0000256" key="2">
    <source>
        <dbReference type="ARBA" id="ARBA00004746"/>
    </source>
</evidence>
<evidence type="ECO:0000256" key="11">
    <source>
        <dbReference type="ARBA" id="ARBA00047715"/>
    </source>
</evidence>
<gene>
    <name evidence="14" type="ORF">AS194_02100</name>
</gene>
<evidence type="ECO:0000256" key="5">
    <source>
        <dbReference type="ARBA" id="ARBA00013187"/>
    </source>
</evidence>
<dbReference type="EC" id="2.3.1.47" evidence="5"/>
<comment type="pathway">
    <text evidence="2">Cofactor biosynthesis; biotin biosynthesis.</text>
</comment>
<dbReference type="EMBL" id="LNDJ01000085">
    <property type="protein sequence ID" value="KRU21978.1"/>
    <property type="molecule type" value="Genomic_DNA"/>
</dbReference>
<evidence type="ECO:0000313" key="14">
    <source>
        <dbReference type="EMBL" id="KRU21978.1"/>
    </source>
</evidence>
<evidence type="ECO:0000313" key="15">
    <source>
        <dbReference type="Proteomes" id="UP000051202"/>
    </source>
</evidence>
<dbReference type="GO" id="GO:0008710">
    <property type="term" value="F:8-amino-7-oxononanoate synthase activity"/>
    <property type="evidence" value="ECO:0007669"/>
    <property type="project" value="UniProtKB-EC"/>
</dbReference>
<dbReference type="InterPro" id="IPR015421">
    <property type="entry name" value="PyrdxlP-dep_Trfase_major"/>
</dbReference>
<comment type="subunit">
    <text evidence="4">Homodimer.</text>
</comment>
<evidence type="ECO:0000256" key="10">
    <source>
        <dbReference type="ARBA" id="ARBA00033381"/>
    </source>
</evidence>
<evidence type="ECO:0000256" key="3">
    <source>
        <dbReference type="ARBA" id="ARBA00010008"/>
    </source>
</evidence>
<keyword evidence="7" id="KW-0093">Biotin biosynthesis</keyword>
<dbReference type="InterPro" id="IPR050087">
    <property type="entry name" value="AON_synthase_class-II"/>
</dbReference>
<evidence type="ECO:0000256" key="7">
    <source>
        <dbReference type="ARBA" id="ARBA00022756"/>
    </source>
</evidence>
<organism evidence="14 15">
    <name type="scientific">Psychrobacter piscatorii</name>
    <dbReference type="NCBI Taxonomy" id="554343"/>
    <lineage>
        <taxon>Bacteria</taxon>
        <taxon>Pseudomonadati</taxon>
        <taxon>Pseudomonadota</taxon>
        <taxon>Gammaproteobacteria</taxon>
        <taxon>Moraxellales</taxon>
        <taxon>Moraxellaceae</taxon>
        <taxon>Psychrobacter</taxon>
    </lineage>
</organism>
<dbReference type="Gene3D" id="3.40.640.10">
    <property type="entry name" value="Type I PLP-dependent aspartate aminotransferase-like (Major domain)"/>
    <property type="match status" value="1"/>
</dbReference>
<comment type="cofactor">
    <cofactor evidence="1 12">
        <name>pyridoxal 5'-phosphate</name>
        <dbReference type="ChEBI" id="CHEBI:597326"/>
    </cofactor>
</comment>
<sequence length="410" mass="45595">MSAFIDAQLQTALLQLKDKQQYRKLPDIEHHGRYVIADDNTLLNIASNDYLGLGSDAELQREFFEFIQQSMDCLPKMSATSSRLLTGNDTQLQALEDELQAWYETAAGINQTATKSALVLNSGYHANIGILPALTALPVKTVILADKLVHASMIDGIRLSESKRCLYRRYRHNDYAHLATMLAQVEEDVERIIIVTESIFSMDGNRADLPALVKLKATDSRIELYVDEAHAVGVLGAQGLGLAEETDTLTEIDYLVGTFGKAFASVGAYILCDEVVKSWLINQMRPLIFSTALPPINHAWTRFILAKMPQLQTRRQHLAQISLQLSQAISPEYRVASAAKDPIYESPIVPYILGDNARTMTKAKQLQDAGFYALPIRPPTVPTNTSRIRLVLNAAITHAECERLIMQLSI</sequence>
<comment type="caution">
    <text evidence="14">The sequence shown here is derived from an EMBL/GenBank/DDBJ whole genome shotgun (WGS) entry which is preliminary data.</text>
</comment>
<dbReference type="RefSeq" id="WP_058025240.1">
    <property type="nucleotide sequence ID" value="NZ_LNDJ01000085.1"/>
</dbReference>